<dbReference type="EMBL" id="KQ250316">
    <property type="protein sequence ID" value="KNC70747.1"/>
    <property type="molecule type" value="Genomic_DNA"/>
</dbReference>
<name>A0A0L0F232_9EUKA</name>
<evidence type="ECO:0000313" key="2">
    <source>
        <dbReference type="EMBL" id="KNC70747.1"/>
    </source>
</evidence>
<gene>
    <name evidence="2" type="ORF">SARC_16726</name>
</gene>
<keyword evidence="3" id="KW-1185">Reference proteome</keyword>
<dbReference type="GeneID" id="25917230"/>
<reference evidence="2 3" key="1">
    <citation type="submission" date="2011-02" db="EMBL/GenBank/DDBJ databases">
        <title>The Genome Sequence of Sphaeroforma arctica JP610.</title>
        <authorList>
            <consortium name="The Broad Institute Genome Sequencing Platform"/>
            <person name="Russ C."/>
            <person name="Cuomo C."/>
            <person name="Young S.K."/>
            <person name="Zeng Q."/>
            <person name="Gargeya S."/>
            <person name="Alvarado L."/>
            <person name="Berlin A."/>
            <person name="Chapman S.B."/>
            <person name="Chen Z."/>
            <person name="Freedman E."/>
            <person name="Gellesch M."/>
            <person name="Goldberg J."/>
            <person name="Griggs A."/>
            <person name="Gujja S."/>
            <person name="Heilman E."/>
            <person name="Heiman D."/>
            <person name="Howarth C."/>
            <person name="Mehta T."/>
            <person name="Neiman D."/>
            <person name="Pearson M."/>
            <person name="Roberts A."/>
            <person name="Saif S."/>
            <person name="Shea T."/>
            <person name="Shenoy N."/>
            <person name="Sisk P."/>
            <person name="Stolte C."/>
            <person name="Sykes S."/>
            <person name="White J."/>
            <person name="Yandava C."/>
            <person name="Burger G."/>
            <person name="Gray M.W."/>
            <person name="Holland P.W.H."/>
            <person name="King N."/>
            <person name="Lang F.B.F."/>
            <person name="Roger A.J."/>
            <person name="Ruiz-Trillo I."/>
            <person name="Haas B."/>
            <person name="Nusbaum C."/>
            <person name="Birren B."/>
        </authorList>
    </citation>
    <scope>NUCLEOTIDE SEQUENCE [LARGE SCALE GENOMIC DNA]</scope>
    <source>
        <strain evidence="2 3">JP610</strain>
    </source>
</reference>
<proteinExistence type="predicted"/>
<evidence type="ECO:0000256" key="1">
    <source>
        <dbReference type="SAM" id="MobiDB-lite"/>
    </source>
</evidence>
<dbReference type="RefSeq" id="XP_014144649.1">
    <property type="nucleotide sequence ID" value="XM_014289174.1"/>
</dbReference>
<evidence type="ECO:0000313" key="3">
    <source>
        <dbReference type="Proteomes" id="UP000054560"/>
    </source>
</evidence>
<dbReference type="AlphaFoldDB" id="A0A0L0F232"/>
<sequence length="79" mass="8235">MDSHVGCYGNDSQPLPTGVAYTLGDPPHTSTQPTGDERGVSAHTHTHTHTHTNTPSAETEAGCGCDETSASVEKAQVFI</sequence>
<organism evidence="2 3">
    <name type="scientific">Sphaeroforma arctica JP610</name>
    <dbReference type="NCBI Taxonomy" id="667725"/>
    <lineage>
        <taxon>Eukaryota</taxon>
        <taxon>Ichthyosporea</taxon>
        <taxon>Ichthyophonida</taxon>
        <taxon>Sphaeroforma</taxon>
    </lineage>
</organism>
<feature type="region of interest" description="Disordered" evidence="1">
    <location>
        <begin position="1"/>
        <end position="79"/>
    </location>
</feature>
<protein>
    <submittedName>
        <fullName evidence="2">Uncharacterized protein</fullName>
    </submittedName>
</protein>
<dbReference type="Proteomes" id="UP000054560">
    <property type="component" value="Unassembled WGS sequence"/>
</dbReference>
<accession>A0A0L0F232</accession>